<keyword evidence="8 16" id="KW-1133">Transmembrane helix</keyword>
<dbReference type="GO" id="GO:0005506">
    <property type="term" value="F:iron ion binding"/>
    <property type="evidence" value="ECO:0007669"/>
    <property type="project" value="InterPro"/>
</dbReference>
<dbReference type="AlphaFoldDB" id="A0A9P5UA58"/>
<keyword evidence="18" id="KW-1185">Reference proteome</keyword>
<dbReference type="InterPro" id="IPR001128">
    <property type="entry name" value="Cyt_P450"/>
</dbReference>
<keyword evidence="6 16" id="KW-0812">Transmembrane</keyword>
<keyword evidence="7 14" id="KW-0479">Metal-binding</keyword>
<keyword evidence="9 15" id="KW-0560">Oxidoreductase</keyword>
<evidence type="ECO:0000256" key="6">
    <source>
        <dbReference type="ARBA" id="ARBA00022692"/>
    </source>
</evidence>
<dbReference type="Proteomes" id="UP000772434">
    <property type="component" value="Unassembled WGS sequence"/>
</dbReference>
<comment type="similarity">
    <text evidence="4 15">Belongs to the cytochrome P450 family.</text>
</comment>
<evidence type="ECO:0000256" key="10">
    <source>
        <dbReference type="ARBA" id="ARBA00023004"/>
    </source>
</evidence>
<evidence type="ECO:0000256" key="14">
    <source>
        <dbReference type="PIRSR" id="PIRSR602401-1"/>
    </source>
</evidence>
<keyword evidence="12 16" id="KW-0472">Membrane</keyword>
<keyword evidence="13" id="KW-0325">Glycoprotein</keyword>
<dbReference type="Gene3D" id="1.10.630.10">
    <property type="entry name" value="Cytochrome P450"/>
    <property type="match status" value="1"/>
</dbReference>
<dbReference type="GO" id="GO:0004497">
    <property type="term" value="F:monooxygenase activity"/>
    <property type="evidence" value="ECO:0007669"/>
    <property type="project" value="UniProtKB-KW"/>
</dbReference>
<dbReference type="InterPro" id="IPR050364">
    <property type="entry name" value="Cytochrome_P450_fung"/>
</dbReference>
<comment type="caution">
    <text evidence="17">The sequence shown here is derived from an EMBL/GenBank/DDBJ whole genome shotgun (WGS) entry which is preliminary data.</text>
</comment>
<organism evidence="17 18">
    <name type="scientific">Rhodocollybia butyracea</name>
    <dbReference type="NCBI Taxonomy" id="206335"/>
    <lineage>
        <taxon>Eukaryota</taxon>
        <taxon>Fungi</taxon>
        <taxon>Dikarya</taxon>
        <taxon>Basidiomycota</taxon>
        <taxon>Agaricomycotina</taxon>
        <taxon>Agaricomycetes</taxon>
        <taxon>Agaricomycetidae</taxon>
        <taxon>Agaricales</taxon>
        <taxon>Marasmiineae</taxon>
        <taxon>Omphalotaceae</taxon>
        <taxon>Rhodocollybia</taxon>
    </lineage>
</organism>
<dbReference type="GO" id="GO:0016020">
    <property type="term" value="C:membrane"/>
    <property type="evidence" value="ECO:0007669"/>
    <property type="project" value="UniProtKB-SubCell"/>
</dbReference>
<evidence type="ECO:0000313" key="17">
    <source>
        <dbReference type="EMBL" id="KAF9070698.1"/>
    </source>
</evidence>
<evidence type="ECO:0000256" key="16">
    <source>
        <dbReference type="SAM" id="Phobius"/>
    </source>
</evidence>
<evidence type="ECO:0000256" key="3">
    <source>
        <dbReference type="ARBA" id="ARBA00005179"/>
    </source>
</evidence>
<dbReference type="PRINTS" id="PR00463">
    <property type="entry name" value="EP450I"/>
</dbReference>
<dbReference type="InterPro" id="IPR002401">
    <property type="entry name" value="Cyt_P450_E_grp-I"/>
</dbReference>
<evidence type="ECO:0000256" key="2">
    <source>
        <dbReference type="ARBA" id="ARBA00004167"/>
    </source>
</evidence>
<dbReference type="GO" id="GO:0016705">
    <property type="term" value="F:oxidoreductase activity, acting on paired donors, with incorporation or reduction of molecular oxygen"/>
    <property type="evidence" value="ECO:0007669"/>
    <property type="project" value="InterPro"/>
</dbReference>
<dbReference type="PRINTS" id="PR00385">
    <property type="entry name" value="P450"/>
</dbReference>
<sequence length="509" mass="58024">MNPLVEAMALALTASPSISLVAFYGIPTFVLALLYLLARRHRPKFALPCPPGPKSPNMPSLDPWVTYQEWGRVYGDLVYIQEMNMLIISSSQAAVDLLEKRARIYSDRETSSAIMVSQVDRIMSVQRYSNKWRRHRKFFHQSFRQSACSRFYPAQYRKINDLLRNLAVTPEQFMQHTMAFSQSLMYATLYGLDIGSEDPLLRKAESVINTFGDLMFPGFPSLERFPWLRYMPSSFPGCGFQRVVKKFIQNLDDLDAIPFDRAVENLKNGAGTSLIAELALEKPMEVDMIKAMGTTSFVAASDTTTSSISSFLLTVTLHPEVQVKAQAEIDRVIGRDRLPTFEDRKSLLYIEGIYREIMRLHPPGPLAINHVSTEDDFYNGYHIPKGCVVVPNIWAMNRDPNVYPDPDKFMPERYLDSPDGPFTNINDVYAFGFGRRVCVGRYMAENTVWLTIASIMATFDLCKAKDDGGDEIDIPEEYTQTFFRHPKPYQSCIKPRDQQALELILRATE</sequence>
<proteinExistence type="inferred from homology"/>
<dbReference type="InterPro" id="IPR036396">
    <property type="entry name" value="Cyt_P450_sf"/>
</dbReference>
<evidence type="ECO:0000256" key="11">
    <source>
        <dbReference type="ARBA" id="ARBA00023033"/>
    </source>
</evidence>
<keyword evidence="10 14" id="KW-0408">Iron</keyword>
<dbReference type="PANTHER" id="PTHR46300">
    <property type="entry name" value="P450, PUTATIVE (EUROFUNG)-RELATED-RELATED"/>
    <property type="match status" value="1"/>
</dbReference>
<evidence type="ECO:0000256" key="5">
    <source>
        <dbReference type="ARBA" id="ARBA00022617"/>
    </source>
</evidence>
<comment type="subcellular location">
    <subcellularLocation>
        <location evidence="2">Membrane</location>
        <topology evidence="2">Single-pass membrane protein</topology>
    </subcellularLocation>
</comment>
<dbReference type="PANTHER" id="PTHR46300:SF2">
    <property type="entry name" value="CYTOCHROME P450 MONOOXYGENASE ALNH-RELATED"/>
    <property type="match status" value="1"/>
</dbReference>
<evidence type="ECO:0000256" key="9">
    <source>
        <dbReference type="ARBA" id="ARBA00023002"/>
    </source>
</evidence>
<dbReference type="GO" id="GO:0020037">
    <property type="term" value="F:heme binding"/>
    <property type="evidence" value="ECO:0007669"/>
    <property type="project" value="InterPro"/>
</dbReference>
<name>A0A9P5UA58_9AGAR</name>
<evidence type="ECO:0000256" key="1">
    <source>
        <dbReference type="ARBA" id="ARBA00001971"/>
    </source>
</evidence>
<keyword evidence="5 14" id="KW-0349">Heme</keyword>
<comment type="cofactor">
    <cofactor evidence="1 14">
        <name>heme</name>
        <dbReference type="ChEBI" id="CHEBI:30413"/>
    </cofactor>
</comment>
<dbReference type="EMBL" id="JADNRY010000038">
    <property type="protein sequence ID" value="KAF9070698.1"/>
    <property type="molecule type" value="Genomic_DNA"/>
</dbReference>
<comment type="pathway">
    <text evidence="3">Secondary metabolite biosynthesis.</text>
</comment>
<evidence type="ECO:0000256" key="7">
    <source>
        <dbReference type="ARBA" id="ARBA00022723"/>
    </source>
</evidence>
<evidence type="ECO:0000256" key="8">
    <source>
        <dbReference type="ARBA" id="ARBA00022989"/>
    </source>
</evidence>
<dbReference type="Pfam" id="PF00067">
    <property type="entry name" value="p450"/>
    <property type="match status" value="1"/>
</dbReference>
<reference evidence="17" key="1">
    <citation type="submission" date="2020-11" db="EMBL/GenBank/DDBJ databases">
        <authorList>
            <consortium name="DOE Joint Genome Institute"/>
            <person name="Ahrendt S."/>
            <person name="Riley R."/>
            <person name="Andreopoulos W."/>
            <person name="Labutti K."/>
            <person name="Pangilinan J."/>
            <person name="Ruiz-Duenas F.J."/>
            <person name="Barrasa J.M."/>
            <person name="Sanchez-Garcia M."/>
            <person name="Camarero S."/>
            <person name="Miyauchi S."/>
            <person name="Serrano A."/>
            <person name="Linde D."/>
            <person name="Babiker R."/>
            <person name="Drula E."/>
            <person name="Ayuso-Fernandez I."/>
            <person name="Pacheco R."/>
            <person name="Padilla G."/>
            <person name="Ferreira P."/>
            <person name="Barriuso J."/>
            <person name="Kellner H."/>
            <person name="Castanera R."/>
            <person name="Alfaro M."/>
            <person name="Ramirez L."/>
            <person name="Pisabarro A.G."/>
            <person name="Kuo A."/>
            <person name="Tritt A."/>
            <person name="Lipzen A."/>
            <person name="He G."/>
            <person name="Yan M."/>
            <person name="Ng V."/>
            <person name="Cullen D."/>
            <person name="Martin F."/>
            <person name="Rosso M.-N."/>
            <person name="Henrissat B."/>
            <person name="Hibbett D."/>
            <person name="Martinez A.T."/>
            <person name="Grigoriev I.V."/>
        </authorList>
    </citation>
    <scope>NUCLEOTIDE SEQUENCE</scope>
    <source>
        <strain evidence="17">AH 40177</strain>
    </source>
</reference>
<evidence type="ECO:0000256" key="15">
    <source>
        <dbReference type="RuleBase" id="RU000461"/>
    </source>
</evidence>
<accession>A0A9P5UA58</accession>
<dbReference type="OrthoDB" id="1470350at2759"/>
<feature type="transmembrane region" description="Helical" evidence="16">
    <location>
        <begin position="20"/>
        <end position="38"/>
    </location>
</feature>
<dbReference type="InterPro" id="IPR017972">
    <property type="entry name" value="Cyt_P450_CS"/>
</dbReference>
<evidence type="ECO:0000256" key="4">
    <source>
        <dbReference type="ARBA" id="ARBA00010617"/>
    </source>
</evidence>
<dbReference type="SUPFAM" id="SSF48264">
    <property type="entry name" value="Cytochrome P450"/>
    <property type="match status" value="1"/>
</dbReference>
<evidence type="ECO:0000256" key="12">
    <source>
        <dbReference type="ARBA" id="ARBA00023136"/>
    </source>
</evidence>
<dbReference type="PROSITE" id="PS00086">
    <property type="entry name" value="CYTOCHROME_P450"/>
    <property type="match status" value="1"/>
</dbReference>
<keyword evidence="11 15" id="KW-0503">Monooxygenase</keyword>
<dbReference type="CDD" id="cd11065">
    <property type="entry name" value="CYP64-like"/>
    <property type="match status" value="1"/>
</dbReference>
<protein>
    <submittedName>
        <fullName evidence="17">Cytochrome P450 1</fullName>
    </submittedName>
</protein>
<evidence type="ECO:0000313" key="18">
    <source>
        <dbReference type="Proteomes" id="UP000772434"/>
    </source>
</evidence>
<gene>
    <name evidence="17" type="ORF">BDP27DRAFT_1323264</name>
</gene>
<feature type="binding site" description="axial binding residue" evidence="14">
    <location>
        <position position="438"/>
    </location>
    <ligand>
        <name>heme</name>
        <dbReference type="ChEBI" id="CHEBI:30413"/>
    </ligand>
    <ligandPart>
        <name>Fe</name>
        <dbReference type="ChEBI" id="CHEBI:18248"/>
    </ligandPart>
</feature>
<evidence type="ECO:0000256" key="13">
    <source>
        <dbReference type="ARBA" id="ARBA00023180"/>
    </source>
</evidence>